<gene>
    <name evidence="1" type="ORF">METHB2_100026</name>
</gene>
<protein>
    <submittedName>
        <fullName evidence="1">Uncharacterized protein</fullName>
    </submittedName>
</protein>
<keyword evidence="2" id="KW-1185">Reference proteome</keyword>
<dbReference type="RefSeq" id="WP_174624409.1">
    <property type="nucleotide sequence ID" value="NZ_CADCXN010000002.1"/>
</dbReference>
<sequence length="98" mass="10677">MKYFEASLNSRGGKKKQSALLKFPVAALLPFKDASAELGIGEAVFDRLKNDIGTANIDEKLKPTLSYVKKLTLIRHQITQADASASAPKNKAIIDFLS</sequence>
<evidence type="ECO:0000313" key="2">
    <source>
        <dbReference type="Proteomes" id="UP000494216"/>
    </source>
</evidence>
<organism evidence="1 2">
    <name type="scientific">Candidatus Methylobacter favarea</name>
    <dbReference type="NCBI Taxonomy" id="2707345"/>
    <lineage>
        <taxon>Bacteria</taxon>
        <taxon>Pseudomonadati</taxon>
        <taxon>Pseudomonadota</taxon>
        <taxon>Gammaproteobacteria</taxon>
        <taxon>Methylococcales</taxon>
        <taxon>Methylococcaceae</taxon>
        <taxon>Methylobacter</taxon>
    </lineage>
</organism>
<proteinExistence type="predicted"/>
<reference evidence="1 2" key="1">
    <citation type="submission" date="2020-02" db="EMBL/GenBank/DDBJ databases">
        <authorList>
            <person name="Hogendoorn C."/>
        </authorList>
    </citation>
    <scope>NUCLEOTIDE SEQUENCE [LARGE SCALE GENOMIC DNA]</scope>
    <source>
        <strain evidence="1">METHB21</strain>
    </source>
</reference>
<name>A0A8S0X6N7_9GAMM</name>
<dbReference type="EMBL" id="CADCXN010000002">
    <property type="protein sequence ID" value="CAA9889385.1"/>
    <property type="molecule type" value="Genomic_DNA"/>
</dbReference>
<dbReference type="Proteomes" id="UP000494216">
    <property type="component" value="Unassembled WGS sequence"/>
</dbReference>
<dbReference type="AlphaFoldDB" id="A0A8S0X6N7"/>
<evidence type="ECO:0000313" key="1">
    <source>
        <dbReference type="EMBL" id="CAA9889385.1"/>
    </source>
</evidence>
<comment type="caution">
    <text evidence="1">The sequence shown here is derived from an EMBL/GenBank/DDBJ whole genome shotgun (WGS) entry which is preliminary data.</text>
</comment>
<accession>A0A8S0X6N7</accession>